<organism evidence="1 2">
    <name type="scientific">Adiantum capillus-veneris</name>
    <name type="common">Maidenhair fern</name>
    <dbReference type="NCBI Taxonomy" id="13818"/>
    <lineage>
        <taxon>Eukaryota</taxon>
        <taxon>Viridiplantae</taxon>
        <taxon>Streptophyta</taxon>
        <taxon>Embryophyta</taxon>
        <taxon>Tracheophyta</taxon>
        <taxon>Polypodiopsida</taxon>
        <taxon>Polypodiidae</taxon>
        <taxon>Polypodiales</taxon>
        <taxon>Pteridineae</taxon>
        <taxon>Pteridaceae</taxon>
        <taxon>Vittarioideae</taxon>
        <taxon>Adiantum</taxon>
    </lineage>
</organism>
<protein>
    <submittedName>
        <fullName evidence="1">Uncharacterized protein</fullName>
    </submittedName>
</protein>
<dbReference type="Proteomes" id="UP000886520">
    <property type="component" value="Chromosome 2"/>
</dbReference>
<reference evidence="1" key="1">
    <citation type="submission" date="2021-01" db="EMBL/GenBank/DDBJ databases">
        <title>Adiantum capillus-veneris genome.</title>
        <authorList>
            <person name="Fang Y."/>
            <person name="Liao Q."/>
        </authorList>
    </citation>
    <scope>NUCLEOTIDE SEQUENCE</scope>
    <source>
        <strain evidence="1">H3</strain>
        <tissue evidence="1">Leaf</tissue>
    </source>
</reference>
<proteinExistence type="predicted"/>
<evidence type="ECO:0000313" key="2">
    <source>
        <dbReference type="Proteomes" id="UP000886520"/>
    </source>
</evidence>
<comment type="caution">
    <text evidence="1">The sequence shown here is derived from an EMBL/GenBank/DDBJ whole genome shotgun (WGS) entry which is preliminary data.</text>
</comment>
<gene>
    <name evidence="1" type="ORF">GOP47_0002179</name>
</gene>
<dbReference type="AlphaFoldDB" id="A0A9D4ZQS1"/>
<dbReference type="EMBL" id="JABFUD020000003">
    <property type="protein sequence ID" value="KAI5082436.1"/>
    <property type="molecule type" value="Genomic_DNA"/>
</dbReference>
<name>A0A9D4ZQS1_ADICA</name>
<keyword evidence="2" id="KW-1185">Reference proteome</keyword>
<accession>A0A9D4ZQS1</accession>
<sequence>MHHKKASRYNDGINQMPALVQSLAANSSHSKAAPYLLLPALLNITASLQLHASPPCSTGGFPPKPRLAATPLSSAVPCTAPFPLLAVASPPPSLMSPRPYSSYPAPLRPPIPSCLPKAPFSALRAPAQVIVATGEPLSLRSSAAPLPAAP</sequence>
<evidence type="ECO:0000313" key="1">
    <source>
        <dbReference type="EMBL" id="KAI5082436.1"/>
    </source>
</evidence>